<sequence>MKLLERGIVLTCQTVMWISTTVIFLILSVNTVLRYSTGSSLQWGAELPELLFPWLVMAGVVLGAAHGSHITTTFLVETLPASVRRVIALIVWLTVAALYGTLARATWNMLEIVADEKSPILQVPGSVTYGCVMGGMVMLSLLALVSAWRVWCDGPAGSTDGHAQNPPIDTARDAVHLA</sequence>
<keyword evidence="4 9" id="KW-0997">Cell inner membrane</keyword>
<evidence type="ECO:0000256" key="8">
    <source>
        <dbReference type="ARBA" id="ARBA00038436"/>
    </source>
</evidence>
<evidence type="ECO:0000256" key="3">
    <source>
        <dbReference type="ARBA" id="ARBA00022475"/>
    </source>
</evidence>
<proteinExistence type="inferred from homology"/>
<protein>
    <recommendedName>
        <fullName evidence="9">TRAP transporter small permease protein</fullName>
    </recommendedName>
</protein>
<comment type="subunit">
    <text evidence="9">The complex comprises the extracytoplasmic solute receptor protein and the two transmembrane proteins.</text>
</comment>
<keyword evidence="2 9" id="KW-0813">Transport</keyword>
<feature type="domain" description="Tripartite ATP-independent periplasmic transporters DctQ component" evidence="10">
    <location>
        <begin position="23"/>
        <end position="152"/>
    </location>
</feature>
<dbReference type="GO" id="GO:0022857">
    <property type="term" value="F:transmembrane transporter activity"/>
    <property type="evidence" value="ECO:0007669"/>
    <property type="project" value="UniProtKB-UniRule"/>
</dbReference>
<evidence type="ECO:0000256" key="2">
    <source>
        <dbReference type="ARBA" id="ARBA00022448"/>
    </source>
</evidence>
<feature type="transmembrane region" description="Helical" evidence="9">
    <location>
        <begin position="86"/>
        <end position="107"/>
    </location>
</feature>
<evidence type="ECO:0000259" key="10">
    <source>
        <dbReference type="Pfam" id="PF04290"/>
    </source>
</evidence>
<dbReference type="PANTHER" id="PTHR35011">
    <property type="entry name" value="2,3-DIKETO-L-GULONATE TRAP TRANSPORTER SMALL PERMEASE PROTEIN YIAM"/>
    <property type="match status" value="1"/>
</dbReference>
<evidence type="ECO:0000313" key="12">
    <source>
        <dbReference type="Proteomes" id="UP000247811"/>
    </source>
</evidence>
<evidence type="ECO:0000256" key="6">
    <source>
        <dbReference type="ARBA" id="ARBA00022989"/>
    </source>
</evidence>
<feature type="transmembrane region" description="Helical" evidence="9">
    <location>
        <begin position="7"/>
        <end position="31"/>
    </location>
</feature>
<dbReference type="EMBL" id="QJJS01000014">
    <property type="protein sequence ID" value="PXW94380.1"/>
    <property type="molecule type" value="Genomic_DNA"/>
</dbReference>
<keyword evidence="3" id="KW-1003">Cell membrane</keyword>
<dbReference type="Proteomes" id="UP000247811">
    <property type="component" value="Unassembled WGS sequence"/>
</dbReference>
<comment type="subcellular location">
    <subcellularLocation>
        <location evidence="1 9">Cell inner membrane</location>
        <topology evidence="1 9">Multi-pass membrane protein</topology>
    </subcellularLocation>
</comment>
<dbReference type="Pfam" id="PF04290">
    <property type="entry name" value="DctQ"/>
    <property type="match status" value="1"/>
</dbReference>
<keyword evidence="5 9" id="KW-0812">Transmembrane</keyword>
<comment type="function">
    <text evidence="9">Part of the tripartite ATP-independent periplasmic (TRAP) transport system.</text>
</comment>
<keyword evidence="12" id="KW-1185">Reference proteome</keyword>
<feature type="transmembrane region" description="Helical" evidence="9">
    <location>
        <begin position="127"/>
        <end position="148"/>
    </location>
</feature>
<keyword evidence="6 9" id="KW-1133">Transmembrane helix</keyword>
<evidence type="ECO:0000313" key="11">
    <source>
        <dbReference type="EMBL" id="PXW94380.1"/>
    </source>
</evidence>
<dbReference type="GO" id="GO:0015740">
    <property type="term" value="P:C4-dicarboxylate transport"/>
    <property type="evidence" value="ECO:0007669"/>
    <property type="project" value="TreeGrafter"/>
</dbReference>
<evidence type="ECO:0000256" key="4">
    <source>
        <dbReference type="ARBA" id="ARBA00022519"/>
    </source>
</evidence>
<dbReference type="AlphaFoldDB" id="A0A318H1G7"/>
<dbReference type="OrthoDB" id="2085311at2"/>
<accession>A0A318H1G7</accession>
<comment type="similarity">
    <text evidence="8 9">Belongs to the TRAP transporter small permease family.</text>
</comment>
<evidence type="ECO:0000256" key="7">
    <source>
        <dbReference type="ARBA" id="ARBA00023136"/>
    </source>
</evidence>
<feature type="transmembrane region" description="Helical" evidence="9">
    <location>
        <begin position="51"/>
        <end position="74"/>
    </location>
</feature>
<dbReference type="InterPro" id="IPR007387">
    <property type="entry name" value="TRAP_DctQ"/>
</dbReference>
<evidence type="ECO:0000256" key="5">
    <source>
        <dbReference type="ARBA" id="ARBA00022692"/>
    </source>
</evidence>
<name>A0A318H1G7_9BURK</name>
<organism evidence="11 12">
    <name type="scientific">Sphaerotilus hippei</name>
    <dbReference type="NCBI Taxonomy" id="744406"/>
    <lineage>
        <taxon>Bacteria</taxon>
        <taxon>Pseudomonadati</taxon>
        <taxon>Pseudomonadota</taxon>
        <taxon>Betaproteobacteria</taxon>
        <taxon>Burkholderiales</taxon>
        <taxon>Sphaerotilaceae</taxon>
        <taxon>Sphaerotilus</taxon>
    </lineage>
</organism>
<dbReference type="GO" id="GO:0005886">
    <property type="term" value="C:plasma membrane"/>
    <property type="evidence" value="ECO:0007669"/>
    <property type="project" value="UniProtKB-SubCell"/>
</dbReference>
<dbReference type="InterPro" id="IPR055348">
    <property type="entry name" value="DctQ"/>
</dbReference>
<gene>
    <name evidence="11" type="ORF">C7444_11479</name>
</gene>
<dbReference type="PANTHER" id="PTHR35011:SF2">
    <property type="entry name" value="2,3-DIKETO-L-GULONATE TRAP TRANSPORTER SMALL PERMEASE PROTEIN YIAM"/>
    <property type="match status" value="1"/>
</dbReference>
<reference evidence="11 12" key="1">
    <citation type="submission" date="2018-05" db="EMBL/GenBank/DDBJ databases">
        <title>Genomic Encyclopedia of Type Strains, Phase IV (KMG-IV): sequencing the most valuable type-strain genomes for metagenomic binning, comparative biology and taxonomic classification.</title>
        <authorList>
            <person name="Goeker M."/>
        </authorList>
    </citation>
    <scope>NUCLEOTIDE SEQUENCE [LARGE SCALE GENOMIC DNA]</scope>
    <source>
        <strain evidence="11 12">DSM 566</strain>
    </source>
</reference>
<comment type="caution">
    <text evidence="11">The sequence shown here is derived from an EMBL/GenBank/DDBJ whole genome shotgun (WGS) entry which is preliminary data.</text>
</comment>
<evidence type="ECO:0000256" key="1">
    <source>
        <dbReference type="ARBA" id="ARBA00004429"/>
    </source>
</evidence>
<evidence type="ECO:0000256" key="9">
    <source>
        <dbReference type="RuleBase" id="RU369079"/>
    </source>
</evidence>
<keyword evidence="7 9" id="KW-0472">Membrane</keyword>
<dbReference type="RefSeq" id="WP_110401566.1">
    <property type="nucleotide sequence ID" value="NZ_QJJS01000014.1"/>
</dbReference>